<dbReference type="Gene3D" id="3.10.450.50">
    <property type="match status" value="1"/>
</dbReference>
<evidence type="ECO:0000259" key="1">
    <source>
        <dbReference type="Pfam" id="PF12680"/>
    </source>
</evidence>
<proteinExistence type="predicted"/>
<accession>A0A1G9N9Z3</accession>
<dbReference type="RefSeq" id="WP_091214483.1">
    <property type="nucleotide sequence ID" value="NZ_FNHE01000002.1"/>
</dbReference>
<evidence type="ECO:0000313" key="3">
    <source>
        <dbReference type="Proteomes" id="UP000198680"/>
    </source>
</evidence>
<reference evidence="3" key="1">
    <citation type="submission" date="2016-10" db="EMBL/GenBank/DDBJ databases">
        <authorList>
            <person name="Varghese N."/>
            <person name="Submissions S."/>
        </authorList>
    </citation>
    <scope>NUCLEOTIDE SEQUENCE [LARGE SCALE GENOMIC DNA]</scope>
    <source>
        <strain evidence="3">DSM 45419</strain>
    </source>
</reference>
<dbReference type="STRING" id="1137991.SAMN05660642_00953"/>
<protein>
    <submittedName>
        <fullName evidence="2">SnoaL-like domain-containing protein</fullName>
    </submittedName>
</protein>
<dbReference type="Proteomes" id="UP000198680">
    <property type="component" value="Unassembled WGS sequence"/>
</dbReference>
<dbReference type="AlphaFoldDB" id="A0A1G9N9Z3"/>
<dbReference type="Pfam" id="PF12680">
    <property type="entry name" value="SnoaL_2"/>
    <property type="match status" value="1"/>
</dbReference>
<dbReference type="OrthoDB" id="8684708at2"/>
<name>A0A1G9N9Z3_9ACTN</name>
<organism evidence="2 3">
    <name type="scientific">Geodermatophilus siccatus</name>
    <dbReference type="NCBI Taxonomy" id="1137991"/>
    <lineage>
        <taxon>Bacteria</taxon>
        <taxon>Bacillati</taxon>
        <taxon>Actinomycetota</taxon>
        <taxon>Actinomycetes</taxon>
        <taxon>Geodermatophilales</taxon>
        <taxon>Geodermatophilaceae</taxon>
        <taxon>Geodermatophilus</taxon>
    </lineage>
</organism>
<keyword evidence="3" id="KW-1185">Reference proteome</keyword>
<evidence type="ECO:0000313" key="2">
    <source>
        <dbReference type="EMBL" id="SDL83316.1"/>
    </source>
</evidence>
<feature type="domain" description="SnoaL-like" evidence="1">
    <location>
        <begin position="16"/>
        <end position="97"/>
    </location>
</feature>
<sequence>MTTPTSIQPSELPATIRGFLAAHAARDVDVAIRAFTPTAVVVDQGQTFRGSDEVRDFLRNAGAEFTYTTELVGVRRIDGTRWVTVNRLEGNFPGGVAELQYRFAMGGDLIAELVIAP</sequence>
<dbReference type="EMBL" id="FNHE01000002">
    <property type="protein sequence ID" value="SDL83316.1"/>
    <property type="molecule type" value="Genomic_DNA"/>
</dbReference>
<gene>
    <name evidence="2" type="ORF">SAMN05660642_00953</name>
</gene>
<dbReference type="SUPFAM" id="SSF54427">
    <property type="entry name" value="NTF2-like"/>
    <property type="match status" value="1"/>
</dbReference>
<dbReference type="InterPro" id="IPR032710">
    <property type="entry name" value="NTF2-like_dom_sf"/>
</dbReference>
<dbReference type="InterPro" id="IPR037401">
    <property type="entry name" value="SnoaL-like"/>
</dbReference>